<evidence type="ECO:0000313" key="2">
    <source>
        <dbReference type="EMBL" id="BDC00110.1"/>
    </source>
</evidence>
<dbReference type="InterPro" id="IPR036390">
    <property type="entry name" value="WH_DNA-bd_sf"/>
</dbReference>
<evidence type="ECO:0000259" key="1">
    <source>
        <dbReference type="Pfam" id="PF14947"/>
    </source>
</evidence>
<gene>
    <name evidence="2" type="ORF">SACC_31260</name>
</gene>
<reference evidence="2 3" key="1">
    <citation type="journal article" date="2022" name="Microbiol. Resour. Announc.">
        <title>Complete Genome Sequence of the Hyperthermophilic and Acidophilic Archaeon Saccharolobus caldissimus Strain HS-3T.</title>
        <authorList>
            <person name="Sakai H.D."/>
            <person name="Kurosawa N."/>
        </authorList>
    </citation>
    <scope>NUCLEOTIDE SEQUENCE [LARGE SCALE GENOMIC DNA]</scope>
    <source>
        <strain evidence="2 3">JCM32116</strain>
    </source>
</reference>
<proteinExistence type="predicted"/>
<dbReference type="EMBL" id="AP025226">
    <property type="protein sequence ID" value="BDC00110.1"/>
    <property type="molecule type" value="Genomic_DNA"/>
</dbReference>
<accession>A0AAQ4CWC8</accession>
<evidence type="ECO:0000313" key="3">
    <source>
        <dbReference type="Proteomes" id="UP001319921"/>
    </source>
</evidence>
<dbReference type="Proteomes" id="UP001319921">
    <property type="component" value="Chromosome"/>
</dbReference>
<protein>
    <recommendedName>
        <fullName evidence="1">ArnR1-like winged helix-turn-helix domain-containing protein</fullName>
    </recommendedName>
</protein>
<name>A0AAQ4CWC8_9CREN</name>
<dbReference type="InterPro" id="IPR038723">
    <property type="entry name" value="ArnR1-like_HTH"/>
</dbReference>
<sequence length="126" mass="14952">MIVVISIILFHFVLFMVKYYKNALLKCPFVEGYIVILPIDKINLSDMIKNSKCRYNMLKVLELLAEFNEDVTIDMISNRLNISRKLIKKYLDKLEERGLVEFTYEKTYRITENGRQLINRMKSSGF</sequence>
<keyword evidence="3" id="KW-1185">Reference proteome</keyword>
<feature type="domain" description="ArnR1-like winged helix-turn-helix" evidence="1">
    <location>
        <begin position="71"/>
        <end position="122"/>
    </location>
</feature>
<dbReference type="KEGG" id="scas:SACC_31260"/>
<dbReference type="Gene3D" id="1.10.10.10">
    <property type="entry name" value="Winged helix-like DNA-binding domain superfamily/Winged helix DNA-binding domain"/>
    <property type="match status" value="1"/>
</dbReference>
<dbReference type="SUPFAM" id="SSF46785">
    <property type="entry name" value="Winged helix' DNA-binding domain"/>
    <property type="match status" value="1"/>
</dbReference>
<dbReference type="InterPro" id="IPR036388">
    <property type="entry name" value="WH-like_DNA-bd_sf"/>
</dbReference>
<dbReference type="AlphaFoldDB" id="A0AAQ4CWC8"/>
<dbReference type="Pfam" id="PF14947">
    <property type="entry name" value="HTH_45"/>
    <property type="match status" value="1"/>
</dbReference>
<organism evidence="2 3">
    <name type="scientific">Saccharolobus caldissimus</name>
    <dbReference type="NCBI Taxonomy" id="1702097"/>
    <lineage>
        <taxon>Archaea</taxon>
        <taxon>Thermoproteota</taxon>
        <taxon>Thermoprotei</taxon>
        <taxon>Sulfolobales</taxon>
        <taxon>Sulfolobaceae</taxon>
        <taxon>Saccharolobus</taxon>
    </lineage>
</organism>